<dbReference type="OrthoDB" id="9778494at2"/>
<dbReference type="AlphaFoldDB" id="A0A4R5TXU3"/>
<dbReference type="RefSeq" id="WP_133321066.1">
    <property type="nucleotide sequence ID" value="NZ_SMTF01000003.1"/>
</dbReference>
<organism evidence="3 4">
    <name type="scientific">Luteimonas aestuarii</name>
    <dbReference type="NCBI Taxonomy" id="453837"/>
    <lineage>
        <taxon>Bacteria</taxon>
        <taxon>Pseudomonadati</taxon>
        <taxon>Pseudomonadota</taxon>
        <taxon>Gammaproteobacteria</taxon>
        <taxon>Lysobacterales</taxon>
        <taxon>Lysobacteraceae</taxon>
        <taxon>Luteimonas</taxon>
    </lineage>
</organism>
<dbReference type="PROSITE" id="PS51257">
    <property type="entry name" value="PROKAR_LIPOPROTEIN"/>
    <property type="match status" value="1"/>
</dbReference>
<sequence length="568" mass="62542">MVLRRLDATCRATGALILALALAGCREQAVADAEPAVSPPEMAAVGAVLLDGLGDYSFPVTSDHPEVQRWFDQGLMLGYGFNHDAAERAFVKATELDPECAMCWWGASLVLGPHVNAGMDPADNADAWSRLQRARALAPNAGEREQAFIEALSARYAEQPPEDRRPLDEAYAEATRRLMQQRPDDLDAAVLHAEALMDLQPWDYYDGALRPKGHTAEIVAVLESVMARDPDHAGALHLYVHAVEASADPQRGVAAADRLRELVPGSGHLVHMPAHIYARVGRWHDAVIANQRAIEADDAYLAICRGNAQGVYPLGYVPHNHHFLWFAASMEGDSAIAREAARQTAERTDLPELMREDGFAGLQHYWMTPWFERVRFGRWDEIAAAPNPAEDLPYVTAIWHYAQGMAAVRQQRLDDAERHLAALRPLADDPVMETLRVWDRYPLAHAARIAERSVTAELAAARGDHDAAVAALRDAVAVEDGIPYDEPPGWHAPVRHTLGVVLLDAGRPAEAEQVYREELRRNPENGWSLRGLAQSLRVQDKAKEAAAAERAFAAAWQNADIELTASRL</sequence>
<reference evidence="3 4" key="1">
    <citation type="submission" date="2019-03" db="EMBL/GenBank/DDBJ databases">
        <title>Luteimonas zhaokaii sp.nov., isolated from the rectal contents of Plateau pika in Yushu, Qinghai Province, China.</title>
        <authorList>
            <person name="Zhang G."/>
        </authorList>
    </citation>
    <scope>NUCLEOTIDE SEQUENCE [LARGE SCALE GENOMIC DNA]</scope>
    <source>
        <strain evidence="3 4">B9</strain>
    </source>
</reference>
<dbReference type="EMBL" id="SMTF01000003">
    <property type="protein sequence ID" value="TDK26034.1"/>
    <property type="molecule type" value="Genomic_DNA"/>
</dbReference>
<dbReference type="SUPFAM" id="SSF48452">
    <property type="entry name" value="TPR-like"/>
    <property type="match status" value="2"/>
</dbReference>
<evidence type="ECO:0000256" key="2">
    <source>
        <dbReference type="SAM" id="SignalP"/>
    </source>
</evidence>
<evidence type="ECO:0000256" key="1">
    <source>
        <dbReference type="PROSITE-ProRule" id="PRU00339"/>
    </source>
</evidence>
<dbReference type="Proteomes" id="UP000294796">
    <property type="component" value="Unassembled WGS sequence"/>
</dbReference>
<dbReference type="PANTHER" id="PTHR45588">
    <property type="entry name" value="TPR DOMAIN-CONTAINING PROTEIN"/>
    <property type="match status" value="1"/>
</dbReference>
<dbReference type="PANTHER" id="PTHR45588:SF1">
    <property type="entry name" value="WW DOMAIN-CONTAINING PROTEIN"/>
    <property type="match status" value="1"/>
</dbReference>
<evidence type="ECO:0000313" key="4">
    <source>
        <dbReference type="Proteomes" id="UP000294796"/>
    </source>
</evidence>
<feature type="repeat" description="TPR" evidence="1">
    <location>
        <begin position="492"/>
        <end position="525"/>
    </location>
</feature>
<keyword evidence="1" id="KW-0802">TPR repeat</keyword>
<keyword evidence="4" id="KW-1185">Reference proteome</keyword>
<feature type="chain" id="PRO_5020825646" evidence="2">
    <location>
        <begin position="32"/>
        <end position="568"/>
    </location>
</feature>
<protein>
    <submittedName>
        <fullName evidence="3">Uncharacterized protein</fullName>
    </submittedName>
</protein>
<dbReference type="SMART" id="SM00028">
    <property type="entry name" value="TPR"/>
    <property type="match status" value="3"/>
</dbReference>
<dbReference type="Gene3D" id="1.25.40.10">
    <property type="entry name" value="Tetratricopeptide repeat domain"/>
    <property type="match status" value="2"/>
</dbReference>
<evidence type="ECO:0000313" key="3">
    <source>
        <dbReference type="EMBL" id="TDK26034.1"/>
    </source>
</evidence>
<dbReference type="InterPro" id="IPR019734">
    <property type="entry name" value="TPR_rpt"/>
</dbReference>
<gene>
    <name evidence="3" type="ORF">E2F46_05380</name>
</gene>
<dbReference type="InterPro" id="IPR011990">
    <property type="entry name" value="TPR-like_helical_dom_sf"/>
</dbReference>
<keyword evidence="2" id="KW-0732">Signal</keyword>
<feature type="signal peptide" evidence="2">
    <location>
        <begin position="1"/>
        <end position="31"/>
    </location>
</feature>
<dbReference type="PROSITE" id="PS50005">
    <property type="entry name" value="TPR"/>
    <property type="match status" value="1"/>
</dbReference>
<comment type="caution">
    <text evidence="3">The sequence shown here is derived from an EMBL/GenBank/DDBJ whole genome shotgun (WGS) entry which is preliminary data.</text>
</comment>
<proteinExistence type="predicted"/>
<name>A0A4R5TXU3_9GAMM</name>
<accession>A0A4R5TXU3</accession>